<dbReference type="GO" id="GO:0012505">
    <property type="term" value="C:endomembrane system"/>
    <property type="evidence" value="ECO:0007669"/>
    <property type="project" value="UniProtKB-SubCell"/>
</dbReference>
<gene>
    <name evidence="8" type="ORF">IAC95_00595</name>
</gene>
<proteinExistence type="predicted"/>
<dbReference type="PANTHER" id="PTHR30335">
    <property type="entry name" value="INTEGRAL MEMBRANE PROTEIN OF SOXR-REDUCING COMPLEX"/>
    <property type="match status" value="1"/>
</dbReference>
<feature type="transmembrane region" description="Helical" evidence="7">
    <location>
        <begin position="42"/>
        <end position="64"/>
    </location>
</feature>
<dbReference type="Proteomes" id="UP000824200">
    <property type="component" value="Unassembled WGS sequence"/>
</dbReference>
<evidence type="ECO:0000256" key="7">
    <source>
        <dbReference type="SAM" id="Phobius"/>
    </source>
</evidence>
<dbReference type="PIRSF" id="PIRSF006102">
    <property type="entry name" value="NQR_DE"/>
    <property type="match status" value="1"/>
</dbReference>
<keyword evidence="2" id="KW-0813">Transport</keyword>
<sequence length="213" mass="23026">MDVLGIIVAALFADNFILVKFLGICPFLGVSKKTSSALGMGLAVTAVMVITCVVTYPIYTFILLPLGLQYLEILVFILVIASLVQMLEMILKKFTPTLYSALGIYLPLVTTNCAILGIAETVIATATAESAHFVLKDVLFGKFVEIYMANSYGEAVLSGLFYGLGFTLAIVIMAGLRQKVDNLQVAKPLRGFPMSMITACFMAMAFYIFTLVG</sequence>
<dbReference type="InterPro" id="IPR003667">
    <property type="entry name" value="NqrDE/RnfAE"/>
</dbReference>
<evidence type="ECO:0000313" key="9">
    <source>
        <dbReference type="Proteomes" id="UP000824200"/>
    </source>
</evidence>
<feature type="transmembrane region" description="Helical" evidence="7">
    <location>
        <begin position="70"/>
        <end position="91"/>
    </location>
</feature>
<comment type="subcellular location">
    <subcellularLocation>
        <location evidence="1">Endomembrane system</location>
        <topology evidence="1">Multi-pass membrane protein</topology>
    </subcellularLocation>
</comment>
<feature type="transmembrane region" description="Helical" evidence="7">
    <location>
        <begin position="188"/>
        <end position="209"/>
    </location>
</feature>
<dbReference type="Pfam" id="PF02508">
    <property type="entry name" value="Rnf-Nqr"/>
    <property type="match status" value="1"/>
</dbReference>
<dbReference type="InterPro" id="IPR050133">
    <property type="entry name" value="NqrDE/RnfAE_oxidrdctase"/>
</dbReference>
<dbReference type="AlphaFoldDB" id="A0A9D1E2Y2"/>
<evidence type="ECO:0000256" key="5">
    <source>
        <dbReference type="ARBA" id="ARBA00022989"/>
    </source>
</evidence>
<dbReference type="EMBL" id="DVHL01000006">
    <property type="protein sequence ID" value="HIR65380.1"/>
    <property type="molecule type" value="Genomic_DNA"/>
</dbReference>
<evidence type="ECO:0000256" key="2">
    <source>
        <dbReference type="ARBA" id="ARBA00022448"/>
    </source>
</evidence>
<keyword evidence="4" id="KW-1278">Translocase</keyword>
<evidence type="ECO:0000256" key="4">
    <source>
        <dbReference type="ARBA" id="ARBA00022967"/>
    </source>
</evidence>
<feature type="transmembrane region" description="Helical" evidence="7">
    <location>
        <begin position="155"/>
        <end position="176"/>
    </location>
</feature>
<feature type="transmembrane region" description="Helical" evidence="7">
    <location>
        <begin position="98"/>
        <end position="119"/>
    </location>
</feature>
<protein>
    <recommendedName>
        <fullName evidence="10">Electron transport complex protein RnfA</fullName>
    </recommendedName>
</protein>
<feature type="transmembrane region" description="Helical" evidence="7">
    <location>
        <begin position="6"/>
        <end position="30"/>
    </location>
</feature>
<evidence type="ECO:0008006" key="10">
    <source>
        <dbReference type="Google" id="ProtNLM"/>
    </source>
</evidence>
<evidence type="ECO:0000313" key="8">
    <source>
        <dbReference type="EMBL" id="HIR65380.1"/>
    </source>
</evidence>
<dbReference type="GO" id="GO:0005886">
    <property type="term" value="C:plasma membrane"/>
    <property type="evidence" value="ECO:0007669"/>
    <property type="project" value="TreeGrafter"/>
</dbReference>
<evidence type="ECO:0000256" key="3">
    <source>
        <dbReference type="ARBA" id="ARBA00022692"/>
    </source>
</evidence>
<keyword evidence="5 7" id="KW-1133">Transmembrane helix</keyword>
<keyword evidence="3 7" id="KW-0812">Transmembrane</keyword>
<evidence type="ECO:0000256" key="6">
    <source>
        <dbReference type="ARBA" id="ARBA00023136"/>
    </source>
</evidence>
<name>A0A9D1E2Y2_9BACT</name>
<reference evidence="8" key="2">
    <citation type="journal article" date="2021" name="PeerJ">
        <title>Extensive microbial diversity within the chicken gut microbiome revealed by metagenomics and culture.</title>
        <authorList>
            <person name="Gilroy R."/>
            <person name="Ravi A."/>
            <person name="Getino M."/>
            <person name="Pursley I."/>
            <person name="Horton D.L."/>
            <person name="Alikhan N.F."/>
            <person name="Baker D."/>
            <person name="Gharbi K."/>
            <person name="Hall N."/>
            <person name="Watson M."/>
            <person name="Adriaenssens E.M."/>
            <person name="Foster-Nyarko E."/>
            <person name="Jarju S."/>
            <person name="Secka A."/>
            <person name="Antonio M."/>
            <person name="Oren A."/>
            <person name="Chaudhuri R.R."/>
            <person name="La Ragione R."/>
            <person name="Hildebrand F."/>
            <person name="Pallen M.J."/>
        </authorList>
    </citation>
    <scope>NUCLEOTIDE SEQUENCE</scope>
    <source>
        <strain evidence="8">CHK121-14286</strain>
    </source>
</reference>
<accession>A0A9D1E2Y2</accession>
<keyword evidence="6 7" id="KW-0472">Membrane</keyword>
<organism evidence="8 9">
    <name type="scientific">Candidatus Fimimonas gallinarum</name>
    <dbReference type="NCBI Taxonomy" id="2840821"/>
    <lineage>
        <taxon>Bacteria</taxon>
        <taxon>Pseudomonadati</taxon>
        <taxon>Myxococcota</taxon>
        <taxon>Myxococcia</taxon>
        <taxon>Myxococcales</taxon>
        <taxon>Cystobacterineae</taxon>
        <taxon>Myxococcaceae</taxon>
        <taxon>Myxococcaceae incertae sedis</taxon>
        <taxon>Candidatus Fimimonas</taxon>
    </lineage>
</organism>
<dbReference type="PANTHER" id="PTHR30335:SF0">
    <property type="entry name" value="ION-TRANSLOCATING OXIDOREDUCTASE COMPLEX SUBUNIT A"/>
    <property type="match status" value="1"/>
</dbReference>
<reference evidence="8" key="1">
    <citation type="submission" date="2020-10" db="EMBL/GenBank/DDBJ databases">
        <authorList>
            <person name="Gilroy R."/>
        </authorList>
    </citation>
    <scope>NUCLEOTIDE SEQUENCE</scope>
    <source>
        <strain evidence="8">CHK121-14286</strain>
    </source>
</reference>
<comment type="caution">
    <text evidence="8">The sequence shown here is derived from an EMBL/GenBank/DDBJ whole genome shotgun (WGS) entry which is preliminary data.</text>
</comment>
<evidence type="ECO:0000256" key="1">
    <source>
        <dbReference type="ARBA" id="ARBA00004127"/>
    </source>
</evidence>